<feature type="domain" description="EF-hand" evidence="3">
    <location>
        <begin position="398"/>
        <end position="433"/>
    </location>
</feature>
<dbReference type="EMBL" id="CAXDID020000094">
    <property type="protein sequence ID" value="CAL6023868.1"/>
    <property type="molecule type" value="Genomic_DNA"/>
</dbReference>
<proteinExistence type="predicted"/>
<sequence length="494" mass="56853">MQDDIQNPIDVEAQLFIEDVSEALQFATEILSQLPATDSRRDRLSQQLNSQVSDLISQHSNDAGAMFDPETIENESLQQAAALLVGDGSCIEQMRVLRGYYGGRVWSSVIAVLSCLLEDEQKYELSALSNYNQFTAFYNTYNSNLDKCKQAHAHNLVQAQNEFALQTQLLSKATQMNRELNDFQVTKKQMGAEMDTVAVDTSKRCDELLEDIQKLKQVVSEKQAEATQAAFKCKIFVQPKVTNKKLITLQLVINQINEIYTHKQKTDLQLIKNKKQTDSLRTHLFTFFGHKFGQNYSKSSNQIKSFIYSVGYYSNSNSVCAVFNSELNLEIDEAFKMNILKLERKIDQLKLVNAEDIIDQLYNEENIKQVLLQHITNTQDVNQIKNAINLFELNRHKLVLNKFKQVYVKFDTSKTGRISVKQFINLCEELRIEPTADIVQQASKQSQFVNFTNCVLTLGFWIFQEEEGQKQEVEQEVKREQKQEKPNVLQYQDL</sequence>
<dbReference type="InterPro" id="IPR011992">
    <property type="entry name" value="EF-hand-dom_pair"/>
</dbReference>
<dbReference type="EMBL" id="CATOUU010000849">
    <property type="protein sequence ID" value="CAI9954592.1"/>
    <property type="molecule type" value="Genomic_DNA"/>
</dbReference>
<evidence type="ECO:0000313" key="4">
    <source>
        <dbReference type="EMBL" id="CAI9954592.1"/>
    </source>
</evidence>
<dbReference type="AlphaFoldDB" id="A0AA86QE65"/>
<protein>
    <recommendedName>
        <fullName evidence="3">EF-hand domain-containing protein</fullName>
    </recommendedName>
</protein>
<dbReference type="SUPFAM" id="SSF47473">
    <property type="entry name" value="EF-hand"/>
    <property type="match status" value="1"/>
</dbReference>
<dbReference type="GO" id="GO:0005509">
    <property type="term" value="F:calcium ion binding"/>
    <property type="evidence" value="ECO:0007669"/>
    <property type="project" value="InterPro"/>
</dbReference>
<gene>
    <name evidence="5" type="ORF">HINF_LOCUS29343</name>
    <name evidence="4" type="ORF">HINF_LOCUS42237</name>
</gene>
<keyword evidence="1" id="KW-0175">Coiled coil</keyword>
<dbReference type="PROSITE" id="PS50222">
    <property type="entry name" value="EF_HAND_2"/>
    <property type="match status" value="1"/>
</dbReference>
<evidence type="ECO:0000256" key="2">
    <source>
        <dbReference type="SAM" id="MobiDB-lite"/>
    </source>
</evidence>
<organism evidence="4">
    <name type="scientific">Hexamita inflata</name>
    <dbReference type="NCBI Taxonomy" id="28002"/>
    <lineage>
        <taxon>Eukaryota</taxon>
        <taxon>Metamonada</taxon>
        <taxon>Diplomonadida</taxon>
        <taxon>Hexamitidae</taxon>
        <taxon>Hexamitinae</taxon>
        <taxon>Hexamita</taxon>
    </lineage>
</organism>
<reference evidence="4" key="1">
    <citation type="submission" date="2023-06" db="EMBL/GenBank/DDBJ databases">
        <authorList>
            <person name="Kurt Z."/>
        </authorList>
    </citation>
    <scope>NUCLEOTIDE SEQUENCE</scope>
</reference>
<evidence type="ECO:0000259" key="3">
    <source>
        <dbReference type="PROSITE" id="PS50222"/>
    </source>
</evidence>
<feature type="compositionally biased region" description="Basic and acidic residues" evidence="2">
    <location>
        <begin position="474"/>
        <end position="485"/>
    </location>
</feature>
<keyword evidence="6" id="KW-1185">Reference proteome</keyword>
<accession>A0AA86QE65</accession>
<reference evidence="5 6" key="2">
    <citation type="submission" date="2024-07" db="EMBL/GenBank/DDBJ databases">
        <authorList>
            <person name="Akdeniz Z."/>
        </authorList>
    </citation>
    <scope>NUCLEOTIDE SEQUENCE [LARGE SCALE GENOMIC DNA]</scope>
</reference>
<feature type="coiled-coil region" evidence="1">
    <location>
        <begin position="198"/>
        <end position="225"/>
    </location>
</feature>
<evidence type="ECO:0000313" key="5">
    <source>
        <dbReference type="EMBL" id="CAL6023868.1"/>
    </source>
</evidence>
<evidence type="ECO:0000256" key="1">
    <source>
        <dbReference type="SAM" id="Coils"/>
    </source>
</evidence>
<dbReference type="InterPro" id="IPR002048">
    <property type="entry name" value="EF_hand_dom"/>
</dbReference>
<feature type="region of interest" description="Disordered" evidence="2">
    <location>
        <begin position="474"/>
        <end position="494"/>
    </location>
</feature>
<comment type="caution">
    <text evidence="4">The sequence shown here is derived from an EMBL/GenBank/DDBJ whole genome shotgun (WGS) entry which is preliminary data.</text>
</comment>
<dbReference type="Proteomes" id="UP001642409">
    <property type="component" value="Unassembled WGS sequence"/>
</dbReference>
<name>A0AA86QE65_9EUKA</name>
<evidence type="ECO:0000313" key="6">
    <source>
        <dbReference type="Proteomes" id="UP001642409"/>
    </source>
</evidence>